<accession>A0A1J1HRH5</accession>
<evidence type="ECO:0000313" key="3">
    <source>
        <dbReference type="Proteomes" id="UP000183832"/>
    </source>
</evidence>
<organism evidence="2 3">
    <name type="scientific">Clunio marinus</name>
    <dbReference type="NCBI Taxonomy" id="568069"/>
    <lineage>
        <taxon>Eukaryota</taxon>
        <taxon>Metazoa</taxon>
        <taxon>Ecdysozoa</taxon>
        <taxon>Arthropoda</taxon>
        <taxon>Hexapoda</taxon>
        <taxon>Insecta</taxon>
        <taxon>Pterygota</taxon>
        <taxon>Neoptera</taxon>
        <taxon>Endopterygota</taxon>
        <taxon>Diptera</taxon>
        <taxon>Nematocera</taxon>
        <taxon>Chironomoidea</taxon>
        <taxon>Chironomidae</taxon>
        <taxon>Clunio</taxon>
    </lineage>
</organism>
<proteinExistence type="predicted"/>
<dbReference type="Proteomes" id="UP000183832">
    <property type="component" value="Unassembled WGS sequence"/>
</dbReference>
<dbReference type="EMBL" id="CVRI01000010">
    <property type="protein sequence ID" value="CRK88801.1"/>
    <property type="molecule type" value="Genomic_DNA"/>
</dbReference>
<protein>
    <submittedName>
        <fullName evidence="2">CLUMA_CG002501, isoform A</fullName>
    </submittedName>
</protein>
<feature type="region of interest" description="Disordered" evidence="1">
    <location>
        <begin position="676"/>
        <end position="698"/>
    </location>
</feature>
<feature type="compositionally biased region" description="Basic residues" evidence="1">
    <location>
        <begin position="198"/>
        <end position="207"/>
    </location>
</feature>
<feature type="compositionally biased region" description="Polar residues" evidence="1">
    <location>
        <begin position="69"/>
        <end position="82"/>
    </location>
</feature>
<feature type="compositionally biased region" description="Basic and acidic residues" evidence="1">
    <location>
        <begin position="281"/>
        <end position="315"/>
    </location>
</feature>
<dbReference type="AlphaFoldDB" id="A0A1J1HRH5"/>
<evidence type="ECO:0000313" key="2">
    <source>
        <dbReference type="EMBL" id="CRK88801.1"/>
    </source>
</evidence>
<evidence type="ECO:0000256" key="1">
    <source>
        <dbReference type="SAM" id="MobiDB-lite"/>
    </source>
</evidence>
<sequence>MSSAHSTSRTSVYEYPEHLNPFYEDEQHKRLRFWKISNSTGKPRRLSFNLGSIKNLLPFESFRLKKKSSTLGVNKTSESPSSPRKFDNHNSFANYDSRLQRQGSIDFQRNTPYRSSLQTLNDFSFTNRNNRYRSTIQGSAPYKNNETPRSLSSRAHYLSSSTNMTPGSSMNSVNTNPFEDNENEFTISSSISDSKGHNDRKKKKRRAPLPPALSPETMRDINGNDEAVTIRENDTKYEDVEKGLQELSRMTAEFESFVKHSNETFQNGSNKLLHEDVRIEHNLDDKNQKNQNDDKGKESKIFEREIIVNQDEDRSSPTANNRVRDKEENSSIANIEVNVVSTKVRQFPEIDQISSSTSREETPDYIPVPVREKFQPLEIIESKHVSQNENLHQKETKAEAHVDEKKNCENVEKDSSEKINENLISTAKMPNRSQSAETETIVASTRNIHEPPQTNEIETNSKSSMYVQEHPASVETVIIVTSTTNIKDQPTIVETETITSTTNIQKYPQNVEAETIFKPTTDIQNHSPNIETETIIKSTTKPIVPKKPALPPRKYFFREETPVPLARTEIETKLSSQGFVKVNEQDVKKDAEEDEVVIREKEEIIDTDHPAKPPRNRRSVKEIIESINRNQLLLKVNQPSTPTAERKIRYISNDVTLLEKPVIKVREGAFIDPRINNYTTDNQVSNNSSSSLHEISKN</sequence>
<keyword evidence="3" id="KW-1185">Reference proteome</keyword>
<gene>
    <name evidence="2" type="ORF">CLUMA_CG002501</name>
</gene>
<reference evidence="2 3" key="1">
    <citation type="submission" date="2015-04" db="EMBL/GenBank/DDBJ databases">
        <authorList>
            <person name="Syromyatnikov M.Y."/>
            <person name="Popov V.N."/>
        </authorList>
    </citation>
    <scope>NUCLEOTIDE SEQUENCE [LARGE SCALE GENOMIC DNA]</scope>
</reference>
<feature type="region of interest" description="Disordered" evidence="1">
    <location>
        <begin position="281"/>
        <end position="328"/>
    </location>
</feature>
<dbReference type="STRING" id="568069.A0A1J1HRH5"/>
<feature type="region of interest" description="Disordered" evidence="1">
    <location>
        <begin position="158"/>
        <end position="223"/>
    </location>
</feature>
<name>A0A1J1HRH5_9DIPT</name>
<feature type="compositionally biased region" description="Polar residues" evidence="1">
    <location>
        <begin position="162"/>
        <end position="193"/>
    </location>
</feature>
<dbReference type="OrthoDB" id="8117310at2759"/>
<feature type="region of interest" description="Disordered" evidence="1">
    <location>
        <begin position="69"/>
        <end position="91"/>
    </location>
</feature>